<dbReference type="InterPro" id="IPR019200">
    <property type="entry name" value="ATP_adenylylTrfase_C"/>
</dbReference>
<dbReference type="PANTHER" id="PTHR38420">
    <property type="entry name" value="AP-4-A PHOSPHORYLASE II"/>
    <property type="match status" value="1"/>
</dbReference>
<dbReference type="AlphaFoldDB" id="A0A8H4PW07"/>
<dbReference type="Gene3D" id="3.30.428.70">
    <property type="match status" value="1"/>
</dbReference>
<gene>
    <name evidence="3" type="ORF">G6O67_003285</name>
</gene>
<dbReference type="EMBL" id="JAAVMX010000003">
    <property type="protein sequence ID" value="KAF4511493.1"/>
    <property type="molecule type" value="Genomic_DNA"/>
</dbReference>
<sequence>MSRAAIKAPANLPELVRAAFAKARTECEVHYFPTQVTLLSVASIPFQLRFSPALANKPPKRAASPGFTAADPFAYPPRSLFVADVGPSHYLVLNKFAVVPEHLILATREFRPQTGVLDEADLEATLACVRAYRGHGDGLFAFFNCGEHSGASQPHRHIQLLPVARMREGLHHGARWSPLATTPHLDKTPFATFSEAIDQGTSPRQLRAAYLRLYGQACQAAVGTVPAEGESEARISYNMAMTEHTLVVCPRRAEGDEVRAPGRGGDVVGRLALNGTVLAGTALVRSQAEWDALREEPGLLADVLGRIGVPRGE</sequence>
<feature type="domain" description="Ap4A phosphorylase 1/2 N-terminal" evidence="2">
    <location>
        <begin position="7"/>
        <end position="166"/>
    </location>
</feature>
<dbReference type="Proteomes" id="UP000557566">
    <property type="component" value="Unassembled WGS sequence"/>
</dbReference>
<name>A0A8H4PW07_9HYPO</name>
<dbReference type="InterPro" id="IPR043171">
    <property type="entry name" value="Ap4A_phos1/2-like"/>
</dbReference>
<feature type="domain" description="ATP adenylyltransferase C-terminal" evidence="1">
    <location>
        <begin position="187"/>
        <end position="310"/>
    </location>
</feature>
<dbReference type="GO" id="GO:0009117">
    <property type="term" value="P:nucleotide metabolic process"/>
    <property type="evidence" value="ECO:0007669"/>
    <property type="project" value="InterPro"/>
</dbReference>
<dbReference type="InterPro" id="IPR036265">
    <property type="entry name" value="HIT-like_sf"/>
</dbReference>
<dbReference type="PANTHER" id="PTHR38420:SF3">
    <property type="entry name" value="5',5'''-P-1,P-4-TETRAPHOSPHATE PHOSPHORYLASE 2"/>
    <property type="match status" value="1"/>
</dbReference>
<dbReference type="Pfam" id="PF09830">
    <property type="entry name" value="ATP_transf"/>
    <property type="match status" value="1"/>
</dbReference>
<accession>A0A8H4PW07</accession>
<organism evidence="3 4">
    <name type="scientific">Ophiocordyceps sinensis</name>
    <dbReference type="NCBI Taxonomy" id="72228"/>
    <lineage>
        <taxon>Eukaryota</taxon>
        <taxon>Fungi</taxon>
        <taxon>Dikarya</taxon>
        <taxon>Ascomycota</taxon>
        <taxon>Pezizomycotina</taxon>
        <taxon>Sordariomycetes</taxon>
        <taxon>Hypocreomycetidae</taxon>
        <taxon>Hypocreales</taxon>
        <taxon>Ophiocordycipitaceae</taxon>
        <taxon>Ophiocordyceps</taxon>
    </lineage>
</organism>
<proteinExistence type="predicted"/>
<dbReference type="SUPFAM" id="SSF54197">
    <property type="entry name" value="HIT-like"/>
    <property type="match status" value="1"/>
</dbReference>
<reference evidence="3 4" key="1">
    <citation type="journal article" date="2020" name="Genome Biol. Evol.">
        <title>A new high-quality draft genome assembly of the Chinese cordyceps Ophiocordyceps sinensis.</title>
        <authorList>
            <person name="Shu R."/>
            <person name="Zhang J."/>
            <person name="Meng Q."/>
            <person name="Zhang H."/>
            <person name="Zhou G."/>
            <person name="Li M."/>
            <person name="Wu P."/>
            <person name="Zhao Y."/>
            <person name="Chen C."/>
            <person name="Qin Q."/>
        </authorList>
    </citation>
    <scope>NUCLEOTIDE SEQUENCE [LARGE SCALE GENOMIC DNA]</scope>
    <source>
        <strain evidence="3 4">IOZ07</strain>
    </source>
</reference>
<protein>
    <submittedName>
        <fullName evidence="3">Uncharacterized protein</fullName>
    </submittedName>
</protein>
<dbReference type="InterPro" id="IPR009163">
    <property type="entry name" value="Ap4A_phos1/2"/>
</dbReference>
<keyword evidence="4" id="KW-1185">Reference proteome</keyword>
<dbReference type="InterPro" id="IPR045759">
    <property type="entry name" value="Ap4A_phos1/2_N"/>
</dbReference>
<dbReference type="OrthoDB" id="10267950at2759"/>
<comment type="caution">
    <text evidence="3">The sequence shown here is derived from an EMBL/GenBank/DDBJ whole genome shotgun (WGS) entry which is preliminary data.</text>
</comment>
<dbReference type="GO" id="GO:0005524">
    <property type="term" value="F:ATP binding"/>
    <property type="evidence" value="ECO:0007669"/>
    <property type="project" value="InterPro"/>
</dbReference>
<dbReference type="Pfam" id="PF19327">
    <property type="entry name" value="Ap4A_phos_N"/>
    <property type="match status" value="1"/>
</dbReference>
<evidence type="ECO:0000259" key="2">
    <source>
        <dbReference type="Pfam" id="PF19327"/>
    </source>
</evidence>
<dbReference type="GO" id="GO:0003877">
    <property type="term" value="F:ATP:ADP adenylyltransferase activity"/>
    <property type="evidence" value="ECO:0007669"/>
    <property type="project" value="InterPro"/>
</dbReference>
<evidence type="ECO:0000313" key="4">
    <source>
        <dbReference type="Proteomes" id="UP000557566"/>
    </source>
</evidence>
<evidence type="ECO:0000259" key="1">
    <source>
        <dbReference type="Pfam" id="PF09830"/>
    </source>
</evidence>
<evidence type="ECO:0000313" key="3">
    <source>
        <dbReference type="EMBL" id="KAF4511493.1"/>
    </source>
</evidence>